<reference evidence="3 4" key="1">
    <citation type="journal article" date="2019" name="Genome Biol. Evol.">
        <title>Insights into the evolution of the New World diploid cottons (Gossypium, subgenus Houzingenia) based on genome sequencing.</title>
        <authorList>
            <person name="Grover C.E."/>
            <person name="Arick M.A. 2nd"/>
            <person name="Thrash A."/>
            <person name="Conover J.L."/>
            <person name="Sanders W.S."/>
            <person name="Peterson D.G."/>
            <person name="Frelichowski J.E."/>
            <person name="Scheffler J.A."/>
            <person name="Scheffler B.E."/>
            <person name="Wendel J.F."/>
        </authorList>
    </citation>
    <scope>NUCLEOTIDE SEQUENCE [LARGE SCALE GENOMIC DNA]</scope>
    <source>
        <strain evidence="3">157</strain>
        <tissue evidence="3">Leaf</tissue>
    </source>
</reference>
<keyword evidence="4" id="KW-1185">Reference proteome</keyword>
<dbReference type="PROSITE" id="PS50110">
    <property type="entry name" value="RESPONSE_REGULATORY"/>
    <property type="match status" value="1"/>
</dbReference>
<dbReference type="Proteomes" id="UP000593572">
    <property type="component" value="Unassembled WGS sequence"/>
</dbReference>
<gene>
    <name evidence="3" type="ORF">Golob_020308</name>
</gene>
<evidence type="ECO:0000259" key="2">
    <source>
        <dbReference type="PROSITE" id="PS50110"/>
    </source>
</evidence>
<dbReference type="EMBL" id="JABEZX010000001">
    <property type="protein sequence ID" value="MBA0549266.1"/>
    <property type="molecule type" value="Genomic_DNA"/>
</dbReference>
<protein>
    <recommendedName>
        <fullName evidence="2">Response regulatory domain-containing protein</fullName>
    </recommendedName>
</protein>
<name>A0A7J8LA19_9ROSI</name>
<evidence type="ECO:0000313" key="3">
    <source>
        <dbReference type="EMBL" id="MBA0549266.1"/>
    </source>
</evidence>
<comment type="caution">
    <text evidence="1">Lacks conserved residue(s) required for the propagation of feature annotation.</text>
</comment>
<feature type="domain" description="Response regulatory" evidence="2">
    <location>
        <begin position="1"/>
        <end position="55"/>
    </location>
</feature>
<dbReference type="InterPro" id="IPR011006">
    <property type="entry name" value="CheY-like_superfamily"/>
</dbReference>
<dbReference type="GO" id="GO:0000160">
    <property type="term" value="P:phosphorelay signal transduction system"/>
    <property type="evidence" value="ECO:0007669"/>
    <property type="project" value="InterPro"/>
</dbReference>
<dbReference type="InterPro" id="IPR001789">
    <property type="entry name" value="Sig_transdc_resp-reg_receiver"/>
</dbReference>
<organism evidence="3 4">
    <name type="scientific">Gossypium lobatum</name>
    <dbReference type="NCBI Taxonomy" id="34289"/>
    <lineage>
        <taxon>Eukaryota</taxon>
        <taxon>Viridiplantae</taxon>
        <taxon>Streptophyta</taxon>
        <taxon>Embryophyta</taxon>
        <taxon>Tracheophyta</taxon>
        <taxon>Spermatophyta</taxon>
        <taxon>Magnoliopsida</taxon>
        <taxon>eudicotyledons</taxon>
        <taxon>Gunneridae</taxon>
        <taxon>Pentapetalae</taxon>
        <taxon>rosids</taxon>
        <taxon>malvids</taxon>
        <taxon>Malvales</taxon>
        <taxon>Malvaceae</taxon>
        <taxon>Malvoideae</taxon>
        <taxon>Gossypium</taxon>
    </lineage>
</organism>
<dbReference type="AlphaFoldDB" id="A0A7J8LA19"/>
<dbReference type="Gene3D" id="3.40.50.2300">
    <property type="match status" value="1"/>
</dbReference>
<dbReference type="SUPFAM" id="SSF52172">
    <property type="entry name" value="CheY-like"/>
    <property type="match status" value="1"/>
</dbReference>
<evidence type="ECO:0000313" key="4">
    <source>
        <dbReference type="Proteomes" id="UP000593572"/>
    </source>
</evidence>
<proteinExistence type="predicted"/>
<sequence length="57" mass="6281">MALRCREMGVHCKMLAVTACSGESERQAFLAAGVDVFIEKPLDPKHLVPILRELDGQ</sequence>
<evidence type="ECO:0000256" key="1">
    <source>
        <dbReference type="PROSITE-ProRule" id="PRU00169"/>
    </source>
</evidence>
<accession>A0A7J8LA19</accession>
<comment type="caution">
    <text evidence="3">The sequence shown here is derived from an EMBL/GenBank/DDBJ whole genome shotgun (WGS) entry which is preliminary data.</text>
</comment>